<accession>A0A9D1KHR8</accession>
<evidence type="ECO:0000259" key="4">
    <source>
        <dbReference type="PROSITE" id="PS51071"/>
    </source>
</evidence>
<dbReference type="PANTHER" id="PTHR30514:SF18">
    <property type="entry name" value="RPIR-FAMILY TRANSCRIPTIONAL REGULATOR"/>
    <property type="match status" value="1"/>
</dbReference>
<dbReference type="InterPro" id="IPR035472">
    <property type="entry name" value="RpiR-like_SIS"/>
</dbReference>
<dbReference type="PROSITE" id="PS51071">
    <property type="entry name" value="HTH_RPIR"/>
    <property type="match status" value="1"/>
</dbReference>
<dbReference type="GO" id="GO:0003677">
    <property type="term" value="F:DNA binding"/>
    <property type="evidence" value="ECO:0007669"/>
    <property type="project" value="UniProtKB-KW"/>
</dbReference>
<dbReference type="InterPro" id="IPR036388">
    <property type="entry name" value="WH-like_DNA-bd_sf"/>
</dbReference>
<evidence type="ECO:0000259" key="5">
    <source>
        <dbReference type="PROSITE" id="PS51464"/>
    </source>
</evidence>
<reference evidence="6" key="1">
    <citation type="submission" date="2020-10" db="EMBL/GenBank/DDBJ databases">
        <authorList>
            <person name="Gilroy R."/>
        </authorList>
    </citation>
    <scope>NUCLEOTIDE SEQUENCE</scope>
    <source>
        <strain evidence="6">CHK123-3438</strain>
    </source>
</reference>
<dbReference type="EMBL" id="DVKS01000215">
    <property type="protein sequence ID" value="HIT42972.1"/>
    <property type="molecule type" value="Genomic_DNA"/>
</dbReference>
<dbReference type="PANTHER" id="PTHR30514">
    <property type="entry name" value="GLUCOKINASE"/>
    <property type="match status" value="1"/>
</dbReference>
<feature type="domain" description="HTH rpiR-type" evidence="4">
    <location>
        <begin position="1"/>
        <end position="76"/>
    </location>
</feature>
<evidence type="ECO:0000256" key="2">
    <source>
        <dbReference type="ARBA" id="ARBA00023125"/>
    </source>
</evidence>
<dbReference type="InterPro" id="IPR009057">
    <property type="entry name" value="Homeodomain-like_sf"/>
</dbReference>
<dbReference type="SUPFAM" id="SSF46689">
    <property type="entry name" value="Homeodomain-like"/>
    <property type="match status" value="1"/>
</dbReference>
<sequence length="279" mass="30973">MVSDLFLAEDASYTKTEQQIIEFICQNPSSFLTVSISQLARRLEVSDATVSRFARHAGYRDFKDLKTAVAQAMEGAGPAEKLKESISSENSAGLERFLLHQQSCIQKTLDRIDEEAFSKAVTAICQAPSVYIHGKGASRSLAQLLAFRLKRFGKNVCLLPSGGSELFEDLVHAESGDTLITFGFQKLPAESKVLLKQGRDMGCRTILFCSRIYAELDPKDPIRLFVYRGEPEEYHSMTAAMAVLDALVLEIAAVMGESAVGRLDRLHQMKRQYRDQLPG</sequence>
<dbReference type="SUPFAM" id="SSF53697">
    <property type="entry name" value="SIS domain"/>
    <property type="match status" value="1"/>
</dbReference>
<evidence type="ECO:0000313" key="6">
    <source>
        <dbReference type="EMBL" id="HIT42972.1"/>
    </source>
</evidence>
<evidence type="ECO:0000256" key="1">
    <source>
        <dbReference type="ARBA" id="ARBA00023015"/>
    </source>
</evidence>
<dbReference type="Pfam" id="PF01418">
    <property type="entry name" value="HTH_6"/>
    <property type="match status" value="1"/>
</dbReference>
<protein>
    <submittedName>
        <fullName evidence="6">MurR/RpiR family transcriptional regulator</fullName>
    </submittedName>
</protein>
<comment type="caution">
    <text evidence="6">The sequence shown here is derived from an EMBL/GenBank/DDBJ whole genome shotgun (WGS) entry which is preliminary data.</text>
</comment>
<dbReference type="CDD" id="cd05013">
    <property type="entry name" value="SIS_RpiR"/>
    <property type="match status" value="1"/>
</dbReference>
<dbReference type="AlphaFoldDB" id="A0A9D1KHR8"/>
<evidence type="ECO:0000256" key="3">
    <source>
        <dbReference type="ARBA" id="ARBA00023163"/>
    </source>
</evidence>
<dbReference type="Proteomes" id="UP000886860">
    <property type="component" value="Unassembled WGS sequence"/>
</dbReference>
<gene>
    <name evidence="6" type="ORF">IAB60_12920</name>
</gene>
<dbReference type="GO" id="GO:0003700">
    <property type="term" value="F:DNA-binding transcription factor activity"/>
    <property type="evidence" value="ECO:0007669"/>
    <property type="project" value="InterPro"/>
</dbReference>
<dbReference type="PROSITE" id="PS51464">
    <property type="entry name" value="SIS"/>
    <property type="match status" value="1"/>
</dbReference>
<dbReference type="GO" id="GO:1901135">
    <property type="term" value="P:carbohydrate derivative metabolic process"/>
    <property type="evidence" value="ECO:0007669"/>
    <property type="project" value="InterPro"/>
</dbReference>
<dbReference type="Gene3D" id="3.40.50.10490">
    <property type="entry name" value="Glucose-6-phosphate isomerase like protein, domain 1"/>
    <property type="match status" value="1"/>
</dbReference>
<dbReference type="Gene3D" id="1.10.10.10">
    <property type="entry name" value="Winged helix-like DNA-binding domain superfamily/Winged helix DNA-binding domain"/>
    <property type="match status" value="1"/>
</dbReference>
<keyword evidence="3" id="KW-0804">Transcription</keyword>
<dbReference type="Pfam" id="PF01380">
    <property type="entry name" value="SIS"/>
    <property type="match status" value="1"/>
</dbReference>
<proteinExistence type="predicted"/>
<reference evidence="6" key="2">
    <citation type="journal article" date="2021" name="PeerJ">
        <title>Extensive microbial diversity within the chicken gut microbiome revealed by metagenomics and culture.</title>
        <authorList>
            <person name="Gilroy R."/>
            <person name="Ravi A."/>
            <person name="Getino M."/>
            <person name="Pursley I."/>
            <person name="Horton D.L."/>
            <person name="Alikhan N.F."/>
            <person name="Baker D."/>
            <person name="Gharbi K."/>
            <person name="Hall N."/>
            <person name="Watson M."/>
            <person name="Adriaenssens E.M."/>
            <person name="Foster-Nyarko E."/>
            <person name="Jarju S."/>
            <person name="Secka A."/>
            <person name="Antonio M."/>
            <person name="Oren A."/>
            <person name="Chaudhuri R.R."/>
            <person name="La Ragione R."/>
            <person name="Hildebrand F."/>
            <person name="Pallen M.J."/>
        </authorList>
    </citation>
    <scope>NUCLEOTIDE SEQUENCE</scope>
    <source>
        <strain evidence="6">CHK123-3438</strain>
    </source>
</reference>
<keyword evidence="2" id="KW-0238">DNA-binding</keyword>
<organism evidence="6 7">
    <name type="scientific">Candidatus Caccovicinus merdipullorum</name>
    <dbReference type="NCBI Taxonomy" id="2840724"/>
    <lineage>
        <taxon>Bacteria</taxon>
        <taxon>Bacillati</taxon>
        <taxon>Bacillota</taxon>
        <taxon>Clostridia</taxon>
        <taxon>Eubacteriales</taxon>
        <taxon>Candidatus Caccovicinus</taxon>
    </lineage>
</organism>
<dbReference type="InterPro" id="IPR000281">
    <property type="entry name" value="HTH_RpiR"/>
</dbReference>
<evidence type="ECO:0000313" key="7">
    <source>
        <dbReference type="Proteomes" id="UP000886860"/>
    </source>
</evidence>
<dbReference type="InterPro" id="IPR047640">
    <property type="entry name" value="RpiR-like"/>
</dbReference>
<name>A0A9D1KHR8_9FIRM</name>
<feature type="domain" description="SIS" evidence="5">
    <location>
        <begin position="120"/>
        <end position="257"/>
    </location>
</feature>
<dbReference type="InterPro" id="IPR046348">
    <property type="entry name" value="SIS_dom_sf"/>
</dbReference>
<keyword evidence="1" id="KW-0805">Transcription regulation</keyword>
<dbReference type="GO" id="GO:0097367">
    <property type="term" value="F:carbohydrate derivative binding"/>
    <property type="evidence" value="ECO:0007669"/>
    <property type="project" value="InterPro"/>
</dbReference>
<dbReference type="InterPro" id="IPR001347">
    <property type="entry name" value="SIS_dom"/>
</dbReference>